<evidence type="ECO:0000313" key="3">
    <source>
        <dbReference type="Proteomes" id="UP000000763"/>
    </source>
</evidence>
<evidence type="ECO:0000256" key="1">
    <source>
        <dbReference type="SAM" id="Phobius"/>
    </source>
</evidence>
<organism evidence="2 3">
    <name type="scientific">Oryza sativa subsp. japonica</name>
    <name type="common">Rice</name>
    <dbReference type="NCBI Taxonomy" id="39947"/>
    <lineage>
        <taxon>Eukaryota</taxon>
        <taxon>Viridiplantae</taxon>
        <taxon>Streptophyta</taxon>
        <taxon>Embryophyta</taxon>
        <taxon>Tracheophyta</taxon>
        <taxon>Spermatophyta</taxon>
        <taxon>Magnoliopsida</taxon>
        <taxon>Liliopsida</taxon>
        <taxon>Poales</taxon>
        <taxon>Poaceae</taxon>
        <taxon>BOP clade</taxon>
        <taxon>Oryzoideae</taxon>
        <taxon>Oryzeae</taxon>
        <taxon>Oryzinae</taxon>
        <taxon>Oryza</taxon>
        <taxon>Oryza sativa</taxon>
    </lineage>
</organism>
<accession>Q65XG0</accession>
<keyword evidence="1" id="KW-0812">Transmembrane</keyword>
<feature type="transmembrane region" description="Helical" evidence="1">
    <location>
        <begin position="44"/>
        <end position="66"/>
    </location>
</feature>
<reference evidence="3" key="2">
    <citation type="journal article" date="2008" name="Nucleic Acids Res.">
        <title>The rice annotation project database (RAP-DB): 2008 update.</title>
        <authorList>
            <consortium name="The rice annotation project (RAP)"/>
        </authorList>
    </citation>
    <scope>GENOME REANNOTATION</scope>
    <source>
        <strain evidence="3">cv. Nipponbare</strain>
    </source>
</reference>
<keyword evidence="1" id="KW-0472">Membrane</keyword>
<dbReference type="EMBL" id="AC105770">
    <property type="protein sequence ID" value="AAU44016.1"/>
    <property type="molecule type" value="Genomic_DNA"/>
</dbReference>
<keyword evidence="1" id="KW-1133">Transmembrane helix</keyword>
<feature type="transmembrane region" description="Helical" evidence="1">
    <location>
        <begin position="21"/>
        <end position="38"/>
    </location>
</feature>
<proteinExistence type="predicted"/>
<protein>
    <submittedName>
        <fullName evidence="2">Uncharacterized protein</fullName>
    </submittedName>
</protein>
<evidence type="ECO:0000313" key="2">
    <source>
        <dbReference type="EMBL" id="AAU44016.1"/>
    </source>
</evidence>
<name>Q65XG0_ORYSJ</name>
<reference evidence="3" key="1">
    <citation type="journal article" date="2005" name="Nature">
        <title>The map-based sequence of the rice genome.</title>
        <authorList>
            <consortium name="International rice genome sequencing project (IRGSP)"/>
            <person name="Matsumoto T."/>
            <person name="Wu J."/>
            <person name="Kanamori H."/>
            <person name="Katayose Y."/>
            <person name="Fujisawa M."/>
            <person name="Namiki N."/>
            <person name="Mizuno H."/>
            <person name="Yamamoto K."/>
            <person name="Antonio B.A."/>
            <person name="Baba T."/>
            <person name="Sakata K."/>
            <person name="Nagamura Y."/>
            <person name="Aoki H."/>
            <person name="Arikawa K."/>
            <person name="Arita K."/>
            <person name="Bito T."/>
            <person name="Chiden Y."/>
            <person name="Fujitsuka N."/>
            <person name="Fukunaka R."/>
            <person name="Hamada M."/>
            <person name="Harada C."/>
            <person name="Hayashi A."/>
            <person name="Hijishita S."/>
            <person name="Honda M."/>
            <person name="Hosokawa S."/>
            <person name="Ichikawa Y."/>
            <person name="Idonuma A."/>
            <person name="Iijima M."/>
            <person name="Ikeda M."/>
            <person name="Ikeno M."/>
            <person name="Ito K."/>
            <person name="Ito S."/>
            <person name="Ito T."/>
            <person name="Ito Y."/>
            <person name="Ito Y."/>
            <person name="Iwabuchi A."/>
            <person name="Kamiya K."/>
            <person name="Karasawa W."/>
            <person name="Kurita K."/>
            <person name="Katagiri S."/>
            <person name="Kikuta A."/>
            <person name="Kobayashi H."/>
            <person name="Kobayashi N."/>
            <person name="Machita K."/>
            <person name="Maehara T."/>
            <person name="Masukawa M."/>
            <person name="Mizubayashi T."/>
            <person name="Mukai Y."/>
            <person name="Nagasaki H."/>
            <person name="Nagata Y."/>
            <person name="Naito S."/>
            <person name="Nakashima M."/>
            <person name="Nakama Y."/>
            <person name="Nakamichi Y."/>
            <person name="Nakamura M."/>
            <person name="Meguro A."/>
            <person name="Negishi M."/>
            <person name="Ohta I."/>
            <person name="Ohta T."/>
            <person name="Okamoto M."/>
            <person name="Ono N."/>
            <person name="Saji S."/>
            <person name="Sakaguchi M."/>
            <person name="Sakai K."/>
            <person name="Shibata M."/>
            <person name="Shimokawa T."/>
            <person name="Song J."/>
            <person name="Takazaki Y."/>
            <person name="Terasawa K."/>
            <person name="Tsugane M."/>
            <person name="Tsuji K."/>
            <person name="Ueda S."/>
            <person name="Waki K."/>
            <person name="Yamagata H."/>
            <person name="Yamamoto M."/>
            <person name="Yamamoto S."/>
            <person name="Yamane H."/>
            <person name="Yoshiki S."/>
            <person name="Yoshihara R."/>
            <person name="Yukawa K."/>
            <person name="Zhong H."/>
            <person name="Yano M."/>
            <person name="Yuan Q."/>
            <person name="Ouyang S."/>
            <person name="Liu J."/>
            <person name="Jones K.M."/>
            <person name="Gansberger K."/>
            <person name="Moffat K."/>
            <person name="Hill J."/>
            <person name="Bera J."/>
            <person name="Fadrosh D."/>
            <person name="Jin S."/>
            <person name="Johri S."/>
            <person name="Kim M."/>
            <person name="Overton L."/>
            <person name="Reardon M."/>
            <person name="Tsitrin T."/>
            <person name="Vuong H."/>
            <person name="Weaver B."/>
            <person name="Ciecko A."/>
            <person name="Tallon L."/>
            <person name="Jackson J."/>
            <person name="Pai G."/>
            <person name="Aken S.V."/>
            <person name="Utterback T."/>
            <person name="Reidmuller S."/>
            <person name="Feldblyum T."/>
            <person name="Hsiao J."/>
            <person name="Zismann V."/>
            <person name="Iobst S."/>
            <person name="de Vazeille A.R."/>
            <person name="Buell C.R."/>
            <person name="Ying K."/>
            <person name="Li Y."/>
            <person name="Lu T."/>
            <person name="Huang Y."/>
            <person name="Zhao Q."/>
            <person name="Feng Q."/>
            <person name="Zhang L."/>
            <person name="Zhu J."/>
            <person name="Weng Q."/>
            <person name="Mu J."/>
            <person name="Lu Y."/>
            <person name="Fan D."/>
            <person name="Liu Y."/>
            <person name="Guan J."/>
            <person name="Zhang Y."/>
            <person name="Yu S."/>
            <person name="Liu X."/>
            <person name="Zhang Y."/>
            <person name="Hong G."/>
            <person name="Han B."/>
            <person name="Choisne N."/>
            <person name="Demange N."/>
            <person name="Orjeda G."/>
            <person name="Samain S."/>
            <person name="Cattolico L."/>
            <person name="Pelletier E."/>
            <person name="Couloux A."/>
            <person name="Segurens B."/>
            <person name="Wincker P."/>
            <person name="D'Hont A."/>
            <person name="Scarpelli C."/>
            <person name="Weissenbach J."/>
            <person name="Salanoubat M."/>
            <person name="Quetier F."/>
            <person name="Yu Y."/>
            <person name="Kim H.R."/>
            <person name="Rambo T."/>
            <person name="Currie J."/>
            <person name="Collura K."/>
            <person name="Luo M."/>
            <person name="Yang T."/>
            <person name="Ammiraju J.S.S."/>
            <person name="Engler F."/>
            <person name="Soderlund C."/>
            <person name="Wing R.A."/>
            <person name="Palmer L.E."/>
            <person name="de la Bastide M."/>
            <person name="Spiegel L."/>
            <person name="Nascimento L."/>
            <person name="Zutavern T."/>
            <person name="O'Shaughnessy A."/>
            <person name="Dike S."/>
            <person name="Dedhia N."/>
            <person name="Preston R."/>
            <person name="Balija V."/>
            <person name="McCombie W.R."/>
            <person name="Chow T."/>
            <person name="Chen H."/>
            <person name="Chung M."/>
            <person name="Chen C."/>
            <person name="Shaw J."/>
            <person name="Wu H."/>
            <person name="Hsiao K."/>
            <person name="Chao Y."/>
            <person name="Chu M."/>
            <person name="Cheng C."/>
            <person name="Hour A."/>
            <person name="Lee P."/>
            <person name="Lin S."/>
            <person name="Lin Y."/>
            <person name="Liou J."/>
            <person name="Liu S."/>
            <person name="Hsing Y."/>
            <person name="Raghuvanshi S."/>
            <person name="Mohanty A."/>
            <person name="Bharti A.K."/>
            <person name="Gaur A."/>
            <person name="Gupta V."/>
            <person name="Kumar D."/>
            <person name="Ravi V."/>
            <person name="Vij S."/>
            <person name="Kapur A."/>
            <person name="Khurana P."/>
            <person name="Khurana P."/>
            <person name="Khurana J.P."/>
            <person name="Tyagi A.K."/>
            <person name="Gaikwad K."/>
            <person name="Singh A."/>
            <person name="Dalal V."/>
            <person name="Srivastava S."/>
            <person name="Dixit A."/>
            <person name="Pal A.K."/>
            <person name="Ghazi I.A."/>
            <person name="Yadav M."/>
            <person name="Pandit A."/>
            <person name="Bhargava A."/>
            <person name="Sureshbabu K."/>
            <person name="Batra K."/>
            <person name="Sharma T.R."/>
            <person name="Mohapatra T."/>
            <person name="Singh N.K."/>
            <person name="Messing J."/>
            <person name="Nelson A.B."/>
            <person name="Fuks G."/>
            <person name="Kavchok S."/>
            <person name="Keizer G."/>
            <person name="Linton E."/>
            <person name="Llaca V."/>
            <person name="Song R."/>
            <person name="Tanyolac B."/>
            <person name="Young S."/>
            <person name="Ho-Il K."/>
            <person name="Hahn J.H."/>
            <person name="Sangsakoo G."/>
            <person name="Vanavichit A."/>
            <person name="de Mattos Luiz.A.T."/>
            <person name="Zimmer P.D."/>
            <person name="Malone G."/>
            <person name="Dellagostin O."/>
            <person name="de Oliveira A.C."/>
            <person name="Bevan M."/>
            <person name="Bancroft I."/>
            <person name="Minx P."/>
            <person name="Cordum H."/>
            <person name="Wilson R."/>
            <person name="Cheng Z."/>
            <person name="Jin W."/>
            <person name="Jiang J."/>
            <person name="Leong S.A."/>
            <person name="Iwama H."/>
            <person name="Gojobori T."/>
            <person name="Itoh T."/>
            <person name="Niimura Y."/>
            <person name="Fujii Y."/>
            <person name="Habara T."/>
            <person name="Sakai H."/>
            <person name="Sato Y."/>
            <person name="Wilson G."/>
            <person name="Kumar K."/>
            <person name="McCouch S."/>
            <person name="Juretic N."/>
            <person name="Hoen D."/>
            <person name="Wright S."/>
            <person name="Bruskiewich R."/>
            <person name="Bureau T."/>
            <person name="Miyao A."/>
            <person name="Hirochika H."/>
            <person name="Nishikawa T."/>
            <person name="Kadowaki K."/>
            <person name="Sugiura M."/>
            <person name="Burr B."/>
            <person name="Sasaki T."/>
        </authorList>
    </citation>
    <scope>NUCLEOTIDE SEQUENCE [LARGE SCALE GENOMIC DNA]</scope>
    <source>
        <strain evidence="3">cv. Nipponbare</strain>
    </source>
</reference>
<dbReference type="Proteomes" id="UP000000763">
    <property type="component" value="Chromosome 5"/>
</dbReference>
<gene>
    <name evidence="2" type="primary">OJ1362_D02.7</name>
</gene>
<dbReference type="AlphaFoldDB" id="Q65XG0"/>
<sequence>MDLNHDKDEMHGDKTICTTSYLLLFDRFIYMISMLLIYKCETNVYSNVILFSLIYIENMEIMKVYVLCWSTSLLHMPSLYV</sequence>